<protein>
    <submittedName>
        <fullName evidence="1">Uncharacterized protein</fullName>
    </submittedName>
</protein>
<reference evidence="2" key="1">
    <citation type="submission" date="2017-12" db="EMBL/GenBank/DDBJ databases">
        <authorList>
            <person name="Diaz M."/>
        </authorList>
    </citation>
    <scope>NUCLEOTIDE SEQUENCE [LARGE SCALE GENOMIC DNA]</scope>
    <source>
        <strain evidence="2">FI11154</strain>
    </source>
</reference>
<dbReference type="AlphaFoldDB" id="A0A2P9HBA5"/>
<evidence type="ECO:0000313" key="2">
    <source>
        <dbReference type="Proteomes" id="UP000246073"/>
    </source>
</evidence>
<accession>A0A2P9HBA5</accession>
<name>A0A2P9HBA5_9HYPH</name>
<dbReference type="Proteomes" id="UP000246073">
    <property type="component" value="Unassembled WGS sequence"/>
</dbReference>
<organism evidence="1 2">
    <name type="scientific">Ochrobactrum soli</name>
    <dbReference type="NCBI Taxonomy" id="2448455"/>
    <lineage>
        <taxon>Bacteria</taxon>
        <taxon>Pseudomonadati</taxon>
        <taxon>Pseudomonadota</taxon>
        <taxon>Alphaproteobacteria</taxon>
        <taxon>Hyphomicrobiales</taxon>
        <taxon>Brucellaceae</taxon>
        <taxon>Brucella/Ochrobactrum group</taxon>
        <taxon>Ochrobactrum</taxon>
    </lineage>
</organism>
<sequence>MFLPEVLYRYRNADRIASRHYNKVSFARSDSQAAWLLL</sequence>
<proteinExistence type="predicted"/>
<gene>
    <name evidence="1" type="ORF">OHAE_4173</name>
</gene>
<dbReference type="EMBL" id="OOFM01000001">
    <property type="protein sequence ID" value="SPL61381.1"/>
    <property type="molecule type" value="Genomic_DNA"/>
</dbReference>
<evidence type="ECO:0000313" key="1">
    <source>
        <dbReference type="EMBL" id="SPL61381.1"/>
    </source>
</evidence>